<dbReference type="InterPro" id="IPR025337">
    <property type="entry name" value="Questin_oxidase-like"/>
</dbReference>
<sequence>MHLNTATPDAPRGIPHAPYRLATPATRPQLHRLLDAGQAWSATYGGRMSNHLPMAQQALLELGASAEQLQAFTEAHETVLEPRAAEPPARIVLARDLGRPASDAAWRAHFTARMAVAGTPTALREALALLLPGAGTIAFHGLIRTGHAVLAGHDAELAAGLAHWASHFMPLPVLPAEEPLPWPDALQALQQLPRPADVTGRFIACRMEAWGAVPGFAAAAARLPAGPDALRDLALLAARTYAATGNFTVLHLLTACHALAVLEPWWPTPALAPGFVVAAAAGLLASGATPALVLDTPPTRPWPTLISAACAQHDAHVIKLTHAAWRLGRRWPDPAWRRAVERAIPV</sequence>
<evidence type="ECO:0000256" key="2">
    <source>
        <dbReference type="SAM" id="MobiDB-lite"/>
    </source>
</evidence>
<keyword evidence="4" id="KW-1185">Reference proteome</keyword>
<evidence type="ECO:0000313" key="3">
    <source>
        <dbReference type="EMBL" id="MFG6467437.1"/>
    </source>
</evidence>
<gene>
    <name evidence="3" type="ORF">ACG01O_12510</name>
</gene>
<dbReference type="Pfam" id="PF14027">
    <property type="entry name" value="Questin_oxidase"/>
    <property type="match status" value="1"/>
</dbReference>
<accession>A0ABW7GZN1</accession>
<comment type="caution">
    <text evidence="3">The sequence shown here is derived from an EMBL/GenBank/DDBJ whole genome shotgun (WGS) entry which is preliminary data.</text>
</comment>
<evidence type="ECO:0000256" key="1">
    <source>
        <dbReference type="ARBA" id="ARBA00023002"/>
    </source>
</evidence>
<reference evidence="3 4" key="1">
    <citation type="submission" date="2024-08" db="EMBL/GenBank/DDBJ databases">
        <authorList>
            <person name="Lu H."/>
        </authorList>
    </citation>
    <scope>NUCLEOTIDE SEQUENCE [LARGE SCALE GENOMIC DNA]</scope>
    <source>
        <strain evidence="3 4">BYS87W</strain>
    </source>
</reference>
<feature type="region of interest" description="Disordered" evidence="2">
    <location>
        <begin position="1"/>
        <end position="20"/>
    </location>
</feature>
<dbReference type="EMBL" id="JBIGIB010000003">
    <property type="protein sequence ID" value="MFG6467437.1"/>
    <property type="molecule type" value="Genomic_DNA"/>
</dbReference>
<proteinExistence type="predicted"/>
<keyword evidence="1" id="KW-0560">Oxidoreductase</keyword>
<dbReference type="Proteomes" id="UP001606303">
    <property type="component" value="Unassembled WGS sequence"/>
</dbReference>
<organism evidence="3 4">
    <name type="scientific">Pelomonas baiyunensis</name>
    <dbReference type="NCBI Taxonomy" id="3299026"/>
    <lineage>
        <taxon>Bacteria</taxon>
        <taxon>Pseudomonadati</taxon>
        <taxon>Pseudomonadota</taxon>
        <taxon>Betaproteobacteria</taxon>
        <taxon>Burkholderiales</taxon>
        <taxon>Sphaerotilaceae</taxon>
        <taxon>Roseateles</taxon>
    </lineage>
</organism>
<protein>
    <submittedName>
        <fullName evidence="3">Questin oxidase family protein</fullName>
    </submittedName>
</protein>
<name>A0ABW7GZN1_9BURK</name>
<evidence type="ECO:0000313" key="4">
    <source>
        <dbReference type="Proteomes" id="UP001606303"/>
    </source>
</evidence>
<dbReference type="RefSeq" id="WP_394385013.1">
    <property type="nucleotide sequence ID" value="NZ_JBIGIB010000003.1"/>
</dbReference>